<comment type="caution">
    <text evidence="3">The sequence shown here is derived from an EMBL/GenBank/DDBJ whole genome shotgun (WGS) entry which is preliminary data.</text>
</comment>
<dbReference type="EMBL" id="BDEQ01000001">
    <property type="protein sequence ID" value="GAT98326.1"/>
    <property type="molecule type" value="Genomic_DNA"/>
</dbReference>
<evidence type="ECO:0000256" key="1">
    <source>
        <dbReference type="SAM" id="Coils"/>
    </source>
</evidence>
<proteinExistence type="predicted"/>
<feature type="compositionally biased region" description="Polar residues" evidence="2">
    <location>
        <begin position="155"/>
        <end position="178"/>
    </location>
</feature>
<dbReference type="VEuPathDB" id="AmoebaDB:EHI7A_144900"/>
<evidence type="ECO:0000313" key="4">
    <source>
        <dbReference type="Proteomes" id="UP000078387"/>
    </source>
</evidence>
<dbReference type="Proteomes" id="UP000078387">
    <property type="component" value="Unassembled WGS sequence"/>
</dbReference>
<evidence type="ECO:0000313" key="3">
    <source>
        <dbReference type="EMBL" id="GAT98326.1"/>
    </source>
</evidence>
<keyword evidence="1" id="KW-0175">Coiled coil</keyword>
<evidence type="ECO:0000256" key="2">
    <source>
        <dbReference type="SAM" id="MobiDB-lite"/>
    </source>
</evidence>
<organism evidence="3 4">
    <name type="scientific">Entamoeba histolytica</name>
    <dbReference type="NCBI Taxonomy" id="5759"/>
    <lineage>
        <taxon>Eukaryota</taxon>
        <taxon>Amoebozoa</taxon>
        <taxon>Evosea</taxon>
        <taxon>Archamoebae</taxon>
        <taxon>Mastigamoebida</taxon>
        <taxon>Entamoebidae</taxon>
        <taxon>Entamoeba</taxon>
    </lineage>
</organism>
<dbReference type="VEuPathDB" id="AmoebaDB:KM1_234130"/>
<dbReference type="VEuPathDB" id="AmoebaDB:EHI_187750"/>
<sequence length="301" mass="34557">MNIGETTISLEEYVQHKVAEREITILTQQNERLKKENDEAKEIIGSYQKAINNKTTEIQRIITDSMKYESDIKIAKLKYEALEKKIEHKQGLLVSKKEANKKPSKQFKFISPNVLKKKAIKQKPVKRVYRKREKGNKIKSKSSLLENSTTLLNDEPSTTELTSSIDNQNSQTTDSISSNVPYKTDIDGNVSVRMRDIWDDPSVNDLVVNYIMIFTIVASKLSSPSFELFNNCPCFTARDIYLEFCSIKGISYVSIDEPQKEKLITINVDIFCRCIRLIETIQKASCRLCVIESPLRIVFLK</sequence>
<feature type="region of interest" description="Disordered" evidence="2">
    <location>
        <begin position="154"/>
        <end position="178"/>
    </location>
</feature>
<dbReference type="VEuPathDB" id="AmoebaDB:EHI8A_159610"/>
<feature type="coiled-coil region" evidence="1">
    <location>
        <begin position="16"/>
        <end position="92"/>
    </location>
</feature>
<dbReference type="VEuPathDB" id="AmoebaDB:EHI5A_178780"/>
<gene>
    <name evidence="3" type="ORF">CL6EHI_187750</name>
</gene>
<dbReference type="AlphaFoldDB" id="A0A5K1UE19"/>
<name>A0A5K1UE19_ENTHI</name>
<reference evidence="3 4" key="1">
    <citation type="submission" date="2016-05" db="EMBL/GenBank/DDBJ databases">
        <title>First whole genome sequencing of Entamoeba histolytica HM1:IMSS-clone-6.</title>
        <authorList>
            <person name="Mukherjee Avik.K."/>
            <person name="Izumyama S."/>
            <person name="Nakada-Tsukui K."/>
            <person name="Nozaki T."/>
        </authorList>
    </citation>
    <scope>NUCLEOTIDE SEQUENCE [LARGE SCALE GENOMIC DNA]</scope>
    <source>
        <strain evidence="3 4">HM1:IMSS clone 6</strain>
    </source>
</reference>
<dbReference type="OMA" id="NDCPCFT"/>
<protein>
    <submittedName>
        <fullName evidence="3">Uncharacterized protein</fullName>
    </submittedName>
</protein>
<accession>A0A5K1UE19</accession>